<organism evidence="3 4">
    <name type="scientific">Desulfomicrobium orale DSM 12838</name>
    <dbReference type="NCBI Taxonomy" id="888061"/>
    <lineage>
        <taxon>Bacteria</taxon>
        <taxon>Pseudomonadati</taxon>
        <taxon>Thermodesulfobacteriota</taxon>
        <taxon>Desulfovibrionia</taxon>
        <taxon>Desulfovibrionales</taxon>
        <taxon>Desulfomicrobiaceae</taxon>
        <taxon>Desulfomicrobium</taxon>
    </lineage>
</organism>
<evidence type="ECO:0000313" key="4">
    <source>
        <dbReference type="Proteomes" id="UP000063964"/>
    </source>
</evidence>
<dbReference type="STRING" id="888061.AXF15_11205"/>
<dbReference type="GO" id="GO:0016491">
    <property type="term" value="F:oxidoreductase activity"/>
    <property type="evidence" value="ECO:0007669"/>
    <property type="project" value="UniProtKB-KW"/>
</dbReference>
<dbReference type="KEGG" id="doa:AXF15_11205"/>
<reference evidence="4" key="1">
    <citation type="submission" date="2016-02" db="EMBL/GenBank/DDBJ databases">
        <authorList>
            <person name="Holder M.E."/>
            <person name="Ajami N.J."/>
            <person name="Petrosino J.F."/>
        </authorList>
    </citation>
    <scope>NUCLEOTIDE SEQUENCE [LARGE SCALE GENOMIC DNA]</scope>
    <source>
        <strain evidence="4">DSM 12838</strain>
    </source>
</reference>
<dbReference type="EMBL" id="CP014230">
    <property type="protein sequence ID" value="AMD93612.1"/>
    <property type="molecule type" value="Genomic_DNA"/>
</dbReference>
<protein>
    <submittedName>
        <fullName evidence="3">Heterodisulfide reductase subunit B</fullName>
    </submittedName>
</protein>
<accession>A0A0X8JRX4</accession>
<keyword evidence="4" id="KW-1185">Reference proteome</keyword>
<gene>
    <name evidence="3" type="ORF">AXF15_11205</name>
</gene>
<dbReference type="InterPro" id="IPR051278">
    <property type="entry name" value="HdrB/HdrD_reductase"/>
</dbReference>
<feature type="domain" description="Cysteine-rich" evidence="2">
    <location>
        <begin position="145"/>
        <end position="235"/>
    </location>
</feature>
<proteinExistence type="predicted"/>
<dbReference type="RefSeq" id="WP_066607482.1">
    <property type="nucleotide sequence ID" value="NZ_CP014230.1"/>
</dbReference>
<dbReference type="Proteomes" id="UP000063964">
    <property type="component" value="Chromosome"/>
</dbReference>
<dbReference type="PANTHER" id="PTHR42947:SF1">
    <property type="entry name" value="COB--COM HETERODISULFIDE REDUCTASE SUBUNIT B 1"/>
    <property type="match status" value="1"/>
</dbReference>
<evidence type="ECO:0000313" key="3">
    <source>
        <dbReference type="EMBL" id="AMD93612.1"/>
    </source>
</evidence>
<evidence type="ECO:0000259" key="2">
    <source>
        <dbReference type="Pfam" id="PF02754"/>
    </source>
</evidence>
<name>A0A0X8JRX4_9BACT</name>
<evidence type="ECO:0000256" key="1">
    <source>
        <dbReference type="ARBA" id="ARBA00023002"/>
    </source>
</evidence>
<dbReference type="PANTHER" id="PTHR42947">
    <property type="entry name" value="COB--COM HETERODISULFIDE REDUCTASE SUBUNIT B 1"/>
    <property type="match status" value="1"/>
</dbReference>
<dbReference type="InterPro" id="IPR004017">
    <property type="entry name" value="Cys_rich_dom"/>
</dbReference>
<dbReference type="AlphaFoldDB" id="A0A0X8JRX4"/>
<dbReference type="Pfam" id="PF02754">
    <property type="entry name" value="CCG"/>
    <property type="match status" value="2"/>
</dbReference>
<dbReference type="Gene3D" id="1.20.1050.140">
    <property type="match status" value="1"/>
</dbReference>
<feature type="domain" description="Cysteine-rich" evidence="2">
    <location>
        <begin position="4"/>
        <end position="87"/>
    </location>
</feature>
<dbReference type="OrthoDB" id="9777685at2"/>
<keyword evidence="1" id="KW-0560">Oxidoreductase</keyword>
<sequence length="294" mass="32081">MSKIAYYPGCSGQGTSVEYDRSTRAVCQALGVELVDVPDWSCCGSTPAHTVNHVLSAALSARNLAQVESLGLDKVGTPCPSCLTNLRTAAHKMEDPQFRDKSNALLDMPCRNTVDVQSMLQVLTENVDLEALKARVVNPLTGIKVACYYGCIMNRPPELMKFDHHENPMAMDNLMAALGAEVVPFPLKVECCGASFGIPRRDIVMRLSGKLLDSARGFGADALVTACPLCQMNLDMRQGQINDALHEDFKLPVFYYTQLLGYALGLDRATLGFEKLCVDPRLVLGKIKQPAQAR</sequence>